<evidence type="ECO:0000256" key="5">
    <source>
        <dbReference type="SAM" id="Phobius"/>
    </source>
</evidence>
<dbReference type="InterPro" id="IPR057291">
    <property type="entry name" value="CHX17_2nd"/>
</dbReference>
<evidence type="ECO:0000313" key="9">
    <source>
        <dbReference type="Proteomes" id="UP001163823"/>
    </source>
</evidence>
<dbReference type="Gene3D" id="3.40.50.12370">
    <property type="match status" value="1"/>
</dbReference>
<evidence type="ECO:0000256" key="4">
    <source>
        <dbReference type="ARBA" id="ARBA00023065"/>
    </source>
</evidence>
<sequence>MGSKLGGTLFVCHYLKIPPSEGIFLGFVLNMRGYADLLFIGSASKQIIGFSDRAYNVLLISIVINTIISGIVVGFLRSAKENVFVHDRTTLELLQQEEDELRILACVHEPRHVAPLLAVMAALHGSQTSPISCHLLHLIELVKKSKSNLLYHQKEDHEFSDDEDYGGNDVVQIQEAVDHFTSETQILIHHSKVVSSFANLFEDVCNIAEDLRVSTILLPFHKHQRIDGKMESGKEGIRTTNQKVLRHAPCSVGIVVGRGFAGVPGFSQLIGTGGIQNVATLFFGGPDDREAIAWSIRIAKHHRVNLTIIRFLSASSLQNNQTEDSHEQETEVLMALSSLDQTMNEIDNTFMVDFYNRREVELRYVASGQIGYVEKYVCNGVQTVAALKEIGDLYSLFMVGKGGRGNCPLTISLSDWEECPELGTVGDVLASPEFNITGSVVVIQQHRDVRERP</sequence>
<protein>
    <submittedName>
        <fullName evidence="8">Cation/H(+) antiporter like</fullName>
    </submittedName>
</protein>
<dbReference type="KEGG" id="qsa:O6P43_024436"/>
<feature type="domain" description="Cation/H(+) antiporter C-terminal" evidence="7">
    <location>
        <begin position="278"/>
        <end position="446"/>
    </location>
</feature>
<feature type="transmembrane region" description="Helical" evidence="5">
    <location>
        <begin position="55"/>
        <end position="76"/>
    </location>
</feature>
<dbReference type="PANTHER" id="PTHR32468">
    <property type="entry name" value="CATION/H + ANTIPORTER"/>
    <property type="match status" value="1"/>
</dbReference>
<accession>A0AAD7PEH9</accession>
<evidence type="ECO:0000256" key="3">
    <source>
        <dbReference type="ARBA" id="ARBA00022958"/>
    </source>
</evidence>
<comment type="caution">
    <text evidence="8">The sequence shown here is derived from an EMBL/GenBank/DDBJ whole genome shotgun (WGS) entry which is preliminary data.</text>
</comment>
<keyword evidence="5" id="KW-1133">Transmembrane helix</keyword>
<organism evidence="8 9">
    <name type="scientific">Quillaja saponaria</name>
    <name type="common">Soap bark tree</name>
    <dbReference type="NCBI Taxonomy" id="32244"/>
    <lineage>
        <taxon>Eukaryota</taxon>
        <taxon>Viridiplantae</taxon>
        <taxon>Streptophyta</taxon>
        <taxon>Embryophyta</taxon>
        <taxon>Tracheophyta</taxon>
        <taxon>Spermatophyta</taxon>
        <taxon>Magnoliopsida</taxon>
        <taxon>eudicotyledons</taxon>
        <taxon>Gunneridae</taxon>
        <taxon>Pentapetalae</taxon>
        <taxon>rosids</taxon>
        <taxon>fabids</taxon>
        <taxon>Fabales</taxon>
        <taxon>Quillajaceae</taxon>
        <taxon>Quillaja</taxon>
    </lineage>
</organism>
<evidence type="ECO:0000313" key="8">
    <source>
        <dbReference type="EMBL" id="KAJ7952618.1"/>
    </source>
</evidence>
<keyword evidence="5" id="KW-0472">Membrane</keyword>
<dbReference type="Pfam" id="PF23259">
    <property type="entry name" value="CHX17_C"/>
    <property type="match status" value="1"/>
</dbReference>
<dbReference type="EMBL" id="JARAOO010000010">
    <property type="protein sequence ID" value="KAJ7952618.1"/>
    <property type="molecule type" value="Genomic_DNA"/>
</dbReference>
<dbReference type="GO" id="GO:0006885">
    <property type="term" value="P:regulation of pH"/>
    <property type="evidence" value="ECO:0007669"/>
    <property type="project" value="TreeGrafter"/>
</dbReference>
<evidence type="ECO:0000256" key="2">
    <source>
        <dbReference type="ARBA" id="ARBA00022538"/>
    </source>
</evidence>
<reference evidence="8" key="1">
    <citation type="journal article" date="2023" name="Science">
        <title>Elucidation of the pathway for biosynthesis of saponin adjuvants from the soapbark tree.</title>
        <authorList>
            <person name="Reed J."/>
            <person name="Orme A."/>
            <person name="El-Demerdash A."/>
            <person name="Owen C."/>
            <person name="Martin L.B.B."/>
            <person name="Misra R.C."/>
            <person name="Kikuchi S."/>
            <person name="Rejzek M."/>
            <person name="Martin A.C."/>
            <person name="Harkess A."/>
            <person name="Leebens-Mack J."/>
            <person name="Louveau T."/>
            <person name="Stephenson M.J."/>
            <person name="Osbourn A."/>
        </authorList>
    </citation>
    <scope>NUCLEOTIDE SEQUENCE</scope>
    <source>
        <strain evidence="8">S10</strain>
    </source>
</reference>
<name>A0AAD7PEH9_QUISA</name>
<gene>
    <name evidence="8" type="ORF">O6P43_024436</name>
</gene>
<evidence type="ECO:0000259" key="6">
    <source>
        <dbReference type="Pfam" id="PF23256"/>
    </source>
</evidence>
<dbReference type="InterPro" id="IPR050794">
    <property type="entry name" value="CPA2_transporter"/>
</dbReference>
<dbReference type="GO" id="GO:0006813">
    <property type="term" value="P:potassium ion transport"/>
    <property type="evidence" value="ECO:0007669"/>
    <property type="project" value="UniProtKB-KW"/>
</dbReference>
<dbReference type="Pfam" id="PF23256">
    <property type="entry name" value="CHX17_2nd"/>
    <property type="match status" value="1"/>
</dbReference>
<evidence type="ECO:0000256" key="1">
    <source>
        <dbReference type="ARBA" id="ARBA00022448"/>
    </source>
</evidence>
<keyword evidence="1" id="KW-0813">Transport</keyword>
<keyword evidence="4" id="KW-0406">Ion transport</keyword>
<dbReference type="GO" id="GO:0098662">
    <property type="term" value="P:inorganic cation transmembrane transport"/>
    <property type="evidence" value="ECO:0007669"/>
    <property type="project" value="TreeGrafter"/>
</dbReference>
<dbReference type="Proteomes" id="UP001163823">
    <property type="component" value="Chromosome 10"/>
</dbReference>
<keyword evidence="3" id="KW-0630">Potassium</keyword>
<keyword evidence="9" id="KW-1185">Reference proteome</keyword>
<evidence type="ECO:0000259" key="7">
    <source>
        <dbReference type="Pfam" id="PF23259"/>
    </source>
</evidence>
<keyword evidence="2" id="KW-0633">Potassium transport</keyword>
<keyword evidence="5" id="KW-0812">Transmembrane</keyword>
<feature type="domain" description="Cation/H(+) antiporter central" evidence="6">
    <location>
        <begin position="135"/>
        <end position="263"/>
    </location>
</feature>
<proteinExistence type="predicted"/>
<dbReference type="AlphaFoldDB" id="A0AAD7PEH9"/>
<feature type="transmembrane region" description="Helical" evidence="5">
    <location>
        <begin position="23"/>
        <end position="43"/>
    </location>
</feature>
<dbReference type="PANTHER" id="PTHR32468:SF18">
    <property type="entry name" value="CATION_H(+) ANTIPORTER 1"/>
    <property type="match status" value="1"/>
</dbReference>
<dbReference type="InterPro" id="IPR057290">
    <property type="entry name" value="CHX17_C"/>
</dbReference>
<dbReference type="GO" id="GO:0012505">
    <property type="term" value="C:endomembrane system"/>
    <property type="evidence" value="ECO:0007669"/>
    <property type="project" value="TreeGrafter"/>
</dbReference>